<feature type="compositionally biased region" description="Polar residues" evidence="1">
    <location>
        <begin position="73"/>
        <end position="85"/>
    </location>
</feature>
<comment type="caution">
    <text evidence="2">The sequence shown here is derived from an EMBL/GenBank/DDBJ whole genome shotgun (WGS) entry which is preliminary data.</text>
</comment>
<evidence type="ECO:0000256" key="1">
    <source>
        <dbReference type="SAM" id="MobiDB-lite"/>
    </source>
</evidence>
<name>A0A927RPE9_9ACTN</name>
<reference evidence="2" key="1">
    <citation type="submission" date="2020-10" db="EMBL/GenBank/DDBJ databases">
        <title>Sequencing the genomes of 1000 actinobacteria strains.</title>
        <authorList>
            <person name="Klenk H.-P."/>
        </authorList>
    </citation>
    <scope>NUCLEOTIDE SEQUENCE</scope>
    <source>
        <strain evidence="2">DSM 45354</strain>
    </source>
</reference>
<proteinExistence type="predicted"/>
<accession>A0A927RPE9</accession>
<evidence type="ECO:0000313" key="2">
    <source>
        <dbReference type="EMBL" id="MBE1612061.1"/>
    </source>
</evidence>
<protein>
    <submittedName>
        <fullName evidence="2">Uncharacterized protein</fullName>
    </submittedName>
</protein>
<gene>
    <name evidence="2" type="ORF">HEB94_008909</name>
</gene>
<dbReference type="AlphaFoldDB" id="A0A927RPE9"/>
<keyword evidence="3" id="KW-1185">Reference proteome</keyword>
<dbReference type="Proteomes" id="UP000638648">
    <property type="component" value="Unassembled WGS sequence"/>
</dbReference>
<feature type="region of interest" description="Disordered" evidence="1">
    <location>
        <begin position="68"/>
        <end position="98"/>
    </location>
</feature>
<organism evidence="2 3">
    <name type="scientific">Actinopolymorpha pittospori</name>
    <dbReference type="NCBI Taxonomy" id="648752"/>
    <lineage>
        <taxon>Bacteria</taxon>
        <taxon>Bacillati</taxon>
        <taxon>Actinomycetota</taxon>
        <taxon>Actinomycetes</taxon>
        <taxon>Propionibacteriales</taxon>
        <taxon>Actinopolymorphaceae</taxon>
        <taxon>Actinopolymorpha</taxon>
    </lineage>
</organism>
<evidence type="ECO:0000313" key="3">
    <source>
        <dbReference type="Proteomes" id="UP000638648"/>
    </source>
</evidence>
<sequence length="98" mass="10502">MTWQPSIGAQLGALLRDMPGLGADRADFAAWLLRKADLLTRISEEDPDPQMQIQARGLAEVARRQARRLAHMATNTTDPADTGSDTEPRSSDAGGGEG</sequence>
<dbReference type="EMBL" id="JADBEM010000001">
    <property type="protein sequence ID" value="MBE1612061.1"/>
    <property type="molecule type" value="Genomic_DNA"/>
</dbReference>
<dbReference type="RefSeq" id="WP_192755180.1">
    <property type="nucleotide sequence ID" value="NZ_BAABJL010000222.1"/>
</dbReference>